<feature type="compositionally biased region" description="Low complexity" evidence="2">
    <location>
        <begin position="860"/>
        <end position="890"/>
    </location>
</feature>
<feature type="domain" description="CH-like" evidence="3">
    <location>
        <begin position="6"/>
        <end position="98"/>
    </location>
</feature>
<evidence type="ECO:0008006" key="8">
    <source>
        <dbReference type="Google" id="ProtNLM"/>
    </source>
</evidence>
<reference evidence="6 7" key="1">
    <citation type="submission" date="2020-03" db="EMBL/GenBank/DDBJ databases">
        <title>Genome sequence of Toxoplasma gondii RH-88 strain.</title>
        <authorList>
            <person name="Lorenzi H.A."/>
            <person name="Venepally P."/>
            <person name="Rozenberg A."/>
            <person name="Sibley D."/>
        </authorList>
    </citation>
    <scope>NUCLEOTIDE SEQUENCE [LARGE SCALE GENOMIC DNA]</scope>
    <source>
        <strain evidence="6 7">RH-88</strain>
    </source>
</reference>
<feature type="coiled-coil region" evidence="1">
    <location>
        <begin position="453"/>
        <end position="500"/>
    </location>
</feature>
<dbReference type="InterPro" id="IPR010441">
    <property type="entry name" value="CH_2"/>
</dbReference>
<dbReference type="Pfam" id="PF22946">
    <property type="entry name" value="SPEF2_D5"/>
    <property type="match status" value="1"/>
</dbReference>
<feature type="compositionally biased region" description="Basic and acidic residues" evidence="2">
    <location>
        <begin position="947"/>
        <end position="956"/>
    </location>
</feature>
<proteinExistence type="predicted"/>
<feature type="compositionally biased region" description="Basic and acidic residues" evidence="2">
    <location>
        <begin position="242"/>
        <end position="281"/>
    </location>
</feature>
<evidence type="ECO:0000256" key="1">
    <source>
        <dbReference type="SAM" id="Coils"/>
    </source>
</evidence>
<keyword evidence="7" id="KW-1185">Reference proteome</keyword>
<dbReference type="VEuPathDB" id="ToxoDB:TGME49_239475"/>
<dbReference type="InterPro" id="IPR054517">
    <property type="entry name" value="SPEF2_D5"/>
</dbReference>
<evidence type="ECO:0000259" key="4">
    <source>
        <dbReference type="Pfam" id="PF22946"/>
    </source>
</evidence>
<dbReference type="Pfam" id="PF24082">
    <property type="entry name" value="SPEF2_C"/>
    <property type="match status" value="1"/>
</dbReference>
<feature type="compositionally biased region" description="Polar residues" evidence="2">
    <location>
        <begin position="1864"/>
        <end position="1888"/>
    </location>
</feature>
<evidence type="ECO:0000313" key="6">
    <source>
        <dbReference type="EMBL" id="KAF4643485.1"/>
    </source>
</evidence>
<accession>A0A7J6K7N9</accession>
<sequence>MADLMLAWVNSFPLSRKVVHLESDFASGFLFGELLVAVKQLDNISGFVDSSAASAVVRNFCLLEPVFRRLDIKFDSVKMQAVIEAREGAALRVLFQLKVALSRFSRNCGRTPSDLARVLRPAAHAPAFEAFQARCVEARLKEITKTSTEAETHPVLSKVEIGKSSWTSGDRQSQTRTNAAIKNEPSHEVSASPLSRTSHTHFPQREYTTRRDREQGRHRAEGDIEAPTAPGANRSGRVSSKSTRDKKDKGEERDERRGEQSEEQRGQRGQGERDEREKRREVETEILRRRVLLEARVREERLSRAEAKERDTREAVKKDIETFEMNLQRLGLSHSGSAGVSVSGEYLRSPGSLLASLSKLASPSFGRQENMKMLARLHAARRAQEVSRKERDKRRQKLLMEQTQAHANRFAETVADGVFRRFRRLPSRAERVEESVWRVQQLDAVMSQNRELRDSHEQRVAARERQVRDARQLHVSVETQERLRREVALEAQQCREWKRQRKAKRRASLIEECSGILDLFVDLAVAAARFHQDRDLTAVDSKTWRGWLVCFVEGVSALPTQTSQAPRFRSESKTPTEALFGEHVRGDYGEVFALGDASKGKGDATAASEFHRRLLSPDFLRFPGPQSCPHGEGALSPAGLGPRSPVPLGTSEGVHARLNEDDFLHYLNSAGEFDPEETRQAMPEAFAFLRTASVDGETQKRDLFDSEETVEELRRFNEASAGELPQTEIVKQPNGEPALYRIGSIVGTLLDLLHPEAPVQPPEEVPRNALKIVITGKPFSGKKTLAKRLGQRFRLHIFSLEDVLKESLEGIDSGAGLAQPVEVAQNTSSPLVSPPTDLENTHTATQGDRQPPSHRPSSPPSFSSPSSSPLTGSASSASSVASGSASSSTVVPSLRALGAEAFETLRRGEKLRDALSVSLLVAKMRTFPDVDREALAHFLEAGVKKDGESLAKEKAPASRGRGPQKPGKERPSKETGGEENQQKLGWILVGFPQTYEQCVSLEERLSGYVSPDRRLESRARIEKSNASLVVPIPESFQSETSLIPGGVDLHILLDVPTEEVLLRARNSLQLHKPQDESKGILENALSKIPTDDAGASQTKISIADECCHFEIEQKVTQLFLERFGFPDGQRRLLALPPKPENELFLAASEKIEALLARKRRDFELDTHADSGEAQATLTEKKEDTRLLEGESRSTRFSFLRFAPSFALLESANSVCTKLLTVRPRTDTLVRGTASRHQLPLAAAASTASRSLLELDVRLLLAEWRALQEDYTSSLSTLFVWHRRVRDDISRSLVDLQIHFVDLLDSPDNKQELVDAFLQDYNAFAAQLHHSLRLEEVKEELHQQVDDLSDALWQQIDARRCDAVAEHKQLSELGWIETTCQVLAVQTEAFVDAEIRRYLALERFVTDAYYNVMGACMPERRQTSDVAHALREVSLAVAQEVVCAFFPRALPDGAAEPPSAKIWQAHLLEAFEAKARECLIPLSEFEDYIPSLQESEKKKTTKARAVKEEVKKPVNSLFFELQHLRLELQLQLLWRVRKACVWGIARLHETASACSDAFARMDDWIVGKCLAEHAAVKALTDRLKICIENERPVPYYMELAGTELRLDPNAILCPPTQPLPPLRIAEIPDDIFTVKQIQEFVWDLKQVTTNGIVSTMALREILLRRLTHSKCFRTPRLPRSWLTVPVSQLSLIPDYFDVSSGCIDPLEFLLSLALGACGWPSERQLLQLRSSVGRVCTAREGGNPAFEASPLEVFLSKEEFLRLDFSDWIPTEDARKIHEEETQCDPFKDEVPAQGRDLLEALFDAFVAFQNKHNLRSCTEDIALLEELGYWKEGNTSTVSPSNLFTHANTSNTNANAKRYLPSSGAATEESSSPAGTTTNAAPCQNGNFTRARVAPCPTKTPSFDGVGSHGGDGEANREKSAFRGDQNAVLESESGAANGEASDEEQTREVKCTRLQSVESEEDDGGRNPRKSKIYMRRFLGYLSLGKTPGEGMQRFLAACTERESLGSPAELRSTDFLSVRDTYTACLFMGVRPALRSLPVCTEISFEEFRQLLQLQKKIILVDRCASGREADICGAETVREERVQILDFMSSSVAAEMLSRVGYLSIRRDVKDFLRTEATVINEKPPKPERDG</sequence>
<name>A0A7J6K7N9_TOXGO</name>
<evidence type="ECO:0000259" key="5">
    <source>
        <dbReference type="Pfam" id="PF24082"/>
    </source>
</evidence>
<dbReference type="SUPFAM" id="SSF52540">
    <property type="entry name" value="P-loop containing nucleoside triphosphate hydrolases"/>
    <property type="match status" value="1"/>
</dbReference>
<dbReference type="InterPro" id="IPR052634">
    <property type="entry name" value="Sperm_flagellar-bone_growth"/>
</dbReference>
<evidence type="ECO:0000256" key="2">
    <source>
        <dbReference type="SAM" id="MobiDB-lite"/>
    </source>
</evidence>
<gene>
    <name evidence="6" type="ORF">TGRH88_031510</name>
</gene>
<feature type="compositionally biased region" description="Polar residues" evidence="2">
    <location>
        <begin position="192"/>
        <end position="201"/>
    </location>
</feature>
<dbReference type="EMBL" id="JAAUHK010000192">
    <property type="protein sequence ID" value="KAF4643485.1"/>
    <property type="molecule type" value="Genomic_DNA"/>
</dbReference>
<dbReference type="InterPro" id="IPR036872">
    <property type="entry name" value="CH_dom_sf"/>
</dbReference>
<dbReference type="PANTHER" id="PTHR14919">
    <property type="entry name" value="KPL2-RELATED"/>
    <property type="match status" value="1"/>
</dbReference>
<feature type="domain" description="SPEF2 C-terminal" evidence="5">
    <location>
        <begin position="1631"/>
        <end position="1731"/>
    </location>
</feature>
<evidence type="ECO:0000313" key="7">
    <source>
        <dbReference type="Proteomes" id="UP000557509"/>
    </source>
</evidence>
<evidence type="ECO:0000259" key="3">
    <source>
        <dbReference type="Pfam" id="PF06294"/>
    </source>
</evidence>
<feature type="region of interest" description="Disordered" evidence="2">
    <location>
        <begin position="822"/>
        <end position="890"/>
    </location>
</feature>
<protein>
    <recommendedName>
        <fullName evidence="8">CH-like domain-containing protein</fullName>
    </recommendedName>
</protein>
<feature type="compositionally biased region" description="Basic and acidic residues" evidence="2">
    <location>
        <begin position="966"/>
        <end position="976"/>
    </location>
</feature>
<feature type="compositionally biased region" description="Polar residues" evidence="2">
    <location>
        <begin position="164"/>
        <end position="180"/>
    </location>
</feature>
<organism evidence="6 7">
    <name type="scientific">Toxoplasma gondii</name>
    <dbReference type="NCBI Taxonomy" id="5811"/>
    <lineage>
        <taxon>Eukaryota</taxon>
        <taxon>Sar</taxon>
        <taxon>Alveolata</taxon>
        <taxon>Apicomplexa</taxon>
        <taxon>Conoidasida</taxon>
        <taxon>Coccidia</taxon>
        <taxon>Eucoccidiorida</taxon>
        <taxon>Eimeriorina</taxon>
        <taxon>Sarcocystidae</taxon>
        <taxon>Toxoplasma</taxon>
    </lineage>
</organism>
<dbReference type="InterPro" id="IPR027417">
    <property type="entry name" value="P-loop_NTPase"/>
</dbReference>
<dbReference type="Gene3D" id="3.40.50.300">
    <property type="entry name" value="P-loop containing nucleotide triphosphate hydrolases"/>
    <property type="match status" value="1"/>
</dbReference>
<feature type="region of interest" description="Disordered" evidence="2">
    <location>
        <begin position="947"/>
        <end position="979"/>
    </location>
</feature>
<comment type="caution">
    <text evidence="6">The sequence shown here is derived from an EMBL/GenBank/DDBJ whole genome shotgun (WGS) entry which is preliminary data.</text>
</comment>
<dbReference type="GO" id="GO:0005737">
    <property type="term" value="C:cytoplasm"/>
    <property type="evidence" value="ECO:0007669"/>
    <property type="project" value="UniProtKB-ARBA"/>
</dbReference>
<dbReference type="PANTHER" id="PTHR14919:SF0">
    <property type="entry name" value="SPERM FLAGELLAR PROTEIN 2"/>
    <property type="match status" value="1"/>
</dbReference>
<keyword evidence="1" id="KW-0175">Coiled coil</keyword>
<dbReference type="Gene3D" id="1.10.418.10">
    <property type="entry name" value="Calponin-like domain"/>
    <property type="match status" value="1"/>
</dbReference>
<feature type="domain" description="CPC1/SPEF2" evidence="4">
    <location>
        <begin position="429"/>
        <end position="554"/>
    </location>
</feature>
<feature type="compositionally biased region" description="Basic and acidic residues" evidence="2">
    <location>
        <begin position="203"/>
        <end position="222"/>
    </location>
</feature>
<feature type="region of interest" description="Disordered" evidence="2">
    <location>
        <begin position="161"/>
        <end position="281"/>
    </location>
</feature>
<feature type="region of interest" description="Disordered" evidence="2">
    <location>
        <begin position="1845"/>
        <end position="1970"/>
    </location>
</feature>
<dbReference type="Proteomes" id="UP000557509">
    <property type="component" value="Unassembled WGS sequence"/>
</dbReference>
<dbReference type="InterPro" id="IPR056199">
    <property type="entry name" value="SPEF2_C"/>
</dbReference>
<feature type="compositionally biased region" description="Low complexity" evidence="2">
    <location>
        <begin position="1845"/>
        <end position="1856"/>
    </location>
</feature>
<feature type="compositionally biased region" description="Basic and acidic residues" evidence="2">
    <location>
        <begin position="1911"/>
        <end position="1922"/>
    </location>
</feature>
<dbReference type="Pfam" id="PF06294">
    <property type="entry name" value="CH_2"/>
    <property type="match status" value="1"/>
</dbReference>